<dbReference type="SUPFAM" id="SSF75011">
    <property type="entry name" value="3-carboxy-cis,cis-mucoante lactonizing enzyme"/>
    <property type="match status" value="1"/>
</dbReference>
<feature type="signal peptide" evidence="2">
    <location>
        <begin position="1"/>
        <end position="20"/>
    </location>
</feature>
<dbReference type="InterPro" id="IPR013211">
    <property type="entry name" value="LVIVD"/>
</dbReference>
<feature type="chain" id="PRO_5045532635" description="LVIVD repeat-containing protein" evidence="2">
    <location>
        <begin position="21"/>
        <end position="477"/>
    </location>
</feature>
<keyword evidence="2" id="KW-0732">Signal</keyword>
<sequence length="477" mass="50493">MKRAGLMACLATALFATACASGSSGASPSSEPARAVPAESASPAAGGTARASADLGTDEILHSPNITPIANVPLEAPFDGNRSWNSDLAFQGDYAFAGNYDGFTVHDIADPAHPKVVTRVLCPGGQNDVSVSGDLLFVSVDDPRTDETCQSGRSDPSNASSWEGIRIFDISDKANPKYISAVRTECGSHTHAIAPGPDADTLYLYVSAAGPDPGSTTCPAPHDNISIVEVPVRDPEAAKVVAKPALFKDRQGDEEYGGCHDITVYPAKKLAAAACYGDGYLLDIADPVGPKVLRTVTDRENFSLWHSATFNNAGTKVVFGDELGGGMVATCDSSGHDTKGANAVYEITADRELVRHGYFKIPRPQGASENCVAHNGALIPVPGKDIMVQGWYQGGVSVWDFTDSDHPVEIAFFERGPLRPGLQIGGSWSAYYYNGHIYSSDITKGLDVLRIDDPRTDPAKSVTLKEFNAQTQYAYGD</sequence>
<dbReference type="PROSITE" id="PS51257">
    <property type="entry name" value="PROKAR_LIPOPROTEIN"/>
    <property type="match status" value="1"/>
</dbReference>
<comment type="caution">
    <text evidence="3">The sequence shown here is derived from an EMBL/GenBank/DDBJ whole genome shotgun (WGS) entry which is preliminary data.</text>
</comment>
<keyword evidence="4" id="KW-1185">Reference proteome</keyword>
<reference evidence="3 4" key="1">
    <citation type="submission" date="2024-06" db="EMBL/GenBank/DDBJ databases">
        <title>The Natural Products Discovery Center: Release of the First 8490 Sequenced Strains for Exploring Actinobacteria Biosynthetic Diversity.</title>
        <authorList>
            <person name="Kalkreuter E."/>
            <person name="Kautsar S.A."/>
            <person name="Yang D."/>
            <person name="Bader C.D."/>
            <person name="Teijaro C.N."/>
            <person name="Fluegel L."/>
            <person name="Davis C.M."/>
            <person name="Simpson J.R."/>
            <person name="Lauterbach L."/>
            <person name="Steele A.D."/>
            <person name="Gui C."/>
            <person name="Meng S."/>
            <person name="Li G."/>
            <person name="Viehrig K."/>
            <person name="Ye F."/>
            <person name="Su P."/>
            <person name="Kiefer A.F."/>
            <person name="Nichols A."/>
            <person name="Cepeda A.J."/>
            <person name="Yan W."/>
            <person name="Fan B."/>
            <person name="Jiang Y."/>
            <person name="Adhikari A."/>
            <person name="Zheng C.-J."/>
            <person name="Schuster L."/>
            <person name="Cowan T.M."/>
            <person name="Smanski M.J."/>
            <person name="Chevrette M.G."/>
            <person name="De Carvalho L.P.S."/>
            <person name="Shen B."/>
        </authorList>
    </citation>
    <scope>NUCLEOTIDE SEQUENCE [LARGE SCALE GENOMIC DNA]</scope>
    <source>
        <strain evidence="3 4">NPDC050100</strain>
    </source>
</reference>
<proteinExistence type="predicted"/>
<evidence type="ECO:0000256" key="1">
    <source>
        <dbReference type="SAM" id="MobiDB-lite"/>
    </source>
</evidence>
<organism evidence="3 4">
    <name type="scientific">Microtetraspora glauca</name>
    <dbReference type="NCBI Taxonomy" id="1996"/>
    <lineage>
        <taxon>Bacteria</taxon>
        <taxon>Bacillati</taxon>
        <taxon>Actinomycetota</taxon>
        <taxon>Actinomycetes</taxon>
        <taxon>Streptosporangiales</taxon>
        <taxon>Streptosporangiaceae</taxon>
        <taxon>Microtetraspora</taxon>
    </lineage>
</organism>
<evidence type="ECO:0008006" key="5">
    <source>
        <dbReference type="Google" id="ProtNLM"/>
    </source>
</evidence>
<dbReference type="SUPFAM" id="SSF50969">
    <property type="entry name" value="YVTN repeat-like/Quinoprotein amine dehydrogenase"/>
    <property type="match status" value="1"/>
</dbReference>
<feature type="region of interest" description="Disordered" evidence="1">
    <location>
        <begin position="25"/>
        <end position="52"/>
    </location>
</feature>
<evidence type="ECO:0000313" key="4">
    <source>
        <dbReference type="Proteomes" id="UP001551675"/>
    </source>
</evidence>
<feature type="compositionally biased region" description="Low complexity" evidence="1">
    <location>
        <begin position="25"/>
        <end position="35"/>
    </location>
</feature>
<dbReference type="InterPro" id="IPR011044">
    <property type="entry name" value="Quino_amine_DH_bsu"/>
</dbReference>
<evidence type="ECO:0000313" key="3">
    <source>
        <dbReference type="EMBL" id="MEV0973703.1"/>
    </source>
</evidence>
<protein>
    <recommendedName>
        <fullName evidence="5">LVIVD repeat-containing protein</fullName>
    </recommendedName>
</protein>
<dbReference type="Proteomes" id="UP001551675">
    <property type="component" value="Unassembled WGS sequence"/>
</dbReference>
<evidence type="ECO:0000256" key="2">
    <source>
        <dbReference type="SAM" id="SignalP"/>
    </source>
</evidence>
<accession>A0ABV3GQ07</accession>
<dbReference type="EMBL" id="JBFALK010000024">
    <property type="protein sequence ID" value="MEV0973703.1"/>
    <property type="molecule type" value="Genomic_DNA"/>
</dbReference>
<dbReference type="Pfam" id="PF08309">
    <property type="entry name" value="LVIVD"/>
    <property type="match status" value="2"/>
</dbReference>
<name>A0ABV3GQ07_MICGL</name>
<gene>
    <name evidence="3" type="ORF">AB0I59_34310</name>
</gene>